<dbReference type="Proteomes" id="UP000813385">
    <property type="component" value="Unassembled WGS sequence"/>
</dbReference>
<keyword evidence="2" id="KW-0732">Signal</keyword>
<organism evidence="3 4">
    <name type="scientific">Plectosphaerella cucumerina</name>
    <dbReference type="NCBI Taxonomy" id="40658"/>
    <lineage>
        <taxon>Eukaryota</taxon>
        <taxon>Fungi</taxon>
        <taxon>Dikarya</taxon>
        <taxon>Ascomycota</taxon>
        <taxon>Pezizomycotina</taxon>
        <taxon>Sordariomycetes</taxon>
        <taxon>Hypocreomycetidae</taxon>
        <taxon>Glomerellales</taxon>
        <taxon>Plectosphaerellaceae</taxon>
        <taxon>Plectosphaerella</taxon>
    </lineage>
</organism>
<keyword evidence="1" id="KW-1133">Transmembrane helix</keyword>
<keyword evidence="1" id="KW-0812">Transmembrane</keyword>
<evidence type="ECO:0000256" key="2">
    <source>
        <dbReference type="SAM" id="SignalP"/>
    </source>
</evidence>
<feature type="chain" id="PRO_5035471346" evidence="2">
    <location>
        <begin position="24"/>
        <end position="141"/>
    </location>
</feature>
<evidence type="ECO:0000256" key="1">
    <source>
        <dbReference type="SAM" id="Phobius"/>
    </source>
</evidence>
<proteinExistence type="predicted"/>
<comment type="caution">
    <text evidence="3">The sequence shown here is derived from an EMBL/GenBank/DDBJ whole genome shotgun (WGS) entry which is preliminary data.</text>
</comment>
<evidence type="ECO:0000313" key="4">
    <source>
        <dbReference type="Proteomes" id="UP000813385"/>
    </source>
</evidence>
<sequence>MRLPRFLIYLVSAPLFFSGSVLATPANDALKPAEHDAQIGLAHDHTPGDTFHLQGVPPKVPEVSSDESLPHDSKTPTCVCRQRPFLEFLVVELGPPRWVRVTFATLFVIYWIPFILNKWLDKVALVIYWYLDLPYSHPQQR</sequence>
<keyword evidence="4" id="KW-1185">Reference proteome</keyword>
<dbReference type="OrthoDB" id="10390417at2759"/>
<dbReference type="EMBL" id="JAGPXD010000001">
    <property type="protein sequence ID" value="KAH7376002.1"/>
    <property type="molecule type" value="Genomic_DNA"/>
</dbReference>
<dbReference type="AlphaFoldDB" id="A0A8K0TRI1"/>
<reference evidence="3" key="1">
    <citation type="journal article" date="2021" name="Nat. Commun.">
        <title>Genetic determinants of endophytism in the Arabidopsis root mycobiome.</title>
        <authorList>
            <person name="Mesny F."/>
            <person name="Miyauchi S."/>
            <person name="Thiergart T."/>
            <person name="Pickel B."/>
            <person name="Atanasova L."/>
            <person name="Karlsson M."/>
            <person name="Huettel B."/>
            <person name="Barry K.W."/>
            <person name="Haridas S."/>
            <person name="Chen C."/>
            <person name="Bauer D."/>
            <person name="Andreopoulos W."/>
            <person name="Pangilinan J."/>
            <person name="LaButti K."/>
            <person name="Riley R."/>
            <person name="Lipzen A."/>
            <person name="Clum A."/>
            <person name="Drula E."/>
            <person name="Henrissat B."/>
            <person name="Kohler A."/>
            <person name="Grigoriev I.V."/>
            <person name="Martin F.M."/>
            <person name="Hacquard S."/>
        </authorList>
    </citation>
    <scope>NUCLEOTIDE SEQUENCE</scope>
    <source>
        <strain evidence="3">MPI-CAGE-AT-0016</strain>
    </source>
</reference>
<protein>
    <submittedName>
        <fullName evidence="3">Uncharacterized protein</fullName>
    </submittedName>
</protein>
<feature type="transmembrane region" description="Helical" evidence="1">
    <location>
        <begin position="98"/>
        <end position="116"/>
    </location>
</feature>
<accession>A0A8K0TRI1</accession>
<evidence type="ECO:0000313" key="3">
    <source>
        <dbReference type="EMBL" id="KAH7376002.1"/>
    </source>
</evidence>
<keyword evidence="1" id="KW-0472">Membrane</keyword>
<name>A0A8K0TRI1_9PEZI</name>
<feature type="signal peptide" evidence="2">
    <location>
        <begin position="1"/>
        <end position="23"/>
    </location>
</feature>
<gene>
    <name evidence="3" type="ORF">B0T11DRAFT_323955</name>
</gene>